<sequence>ALDDLQLNDARRATIIEAYDRGQVITANSHVNNPLTGGDAWDNSNGNTVSQILRNGSQTNLKFKSWLDNLAVFANDLKGSDGNLIPILFRPFHEHTQGWSWWGTNTTSEQEFIDLWRFTVDYLKNEKNVHNFIYAISPQIDQLGSRESILFRWPGDDYVDFIGMDSYHGTNTSGYSSNLRNLSLLSVEKGKPCGVTETGIEGILNVDGESYDTYWTNEIGKPLAGKNIGMVILWRNAYDPNDQGNHFYAPFEGQSSSVNFQEFYEDPLTLFSNDLPDMYTMPSGINF</sequence>
<dbReference type="InterPro" id="IPR000805">
    <property type="entry name" value="Glyco_hydro_26"/>
</dbReference>
<dbReference type="AlphaFoldDB" id="A0A0F9FX19"/>
<name>A0A0F9FX19_9ZZZZ</name>
<evidence type="ECO:0000313" key="5">
    <source>
        <dbReference type="EMBL" id="KKL90964.1"/>
    </source>
</evidence>
<dbReference type="PROSITE" id="PS51764">
    <property type="entry name" value="GH26"/>
    <property type="match status" value="1"/>
</dbReference>
<comment type="similarity">
    <text evidence="1">Belongs to the glycosyl hydrolase 26 family.</text>
</comment>
<dbReference type="GO" id="GO:0016985">
    <property type="term" value="F:mannan endo-1,4-beta-mannosidase activity"/>
    <property type="evidence" value="ECO:0007669"/>
    <property type="project" value="InterPro"/>
</dbReference>
<dbReference type="Gene3D" id="3.20.20.80">
    <property type="entry name" value="Glycosidases"/>
    <property type="match status" value="1"/>
</dbReference>
<dbReference type="GO" id="GO:0006080">
    <property type="term" value="P:substituted mannan metabolic process"/>
    <property type="evidence" value="ECO:0007669"/>
    <property type="project" value="InterPro"/>
</dbReference>
<dbReference type="PANTHER" id="PTHR40079">
    <property type="entry name" value="MANNAN ENDO-1,4-BETA-MANNOSIDASE E-RELATED"/>
    <property type="match status" value="1"/>
</dbReference>
<dbReference type="Pfam" id="PF02156">
    <property type="entry name" value="Glyco_hydro_26"/>
    <property type="match status" value="1"/>
</dbReference>
<evidence type="ECO:0000256" key="2">
    <source>
        <dbReference type="ARBA" id="ARBA00022801"/>
    </source>
</evidence>
<reference evidence="5" key="1">
    <citation type="journal article" date="2015" name="Nature">
        <title>Complex archaea that bridge the gap between prokaryotes and eukaryotes.</title>
        <authorList>
            <person name="Spang A."/>
            <person name="Saw J.H."/>
            <person name="Jorgensen S.L."/>
            <person name="Zaremba-Niedzwiedzka K."/>
            <person name="Martijn J."/>
            <person name="Lind A.E."/>
            <person name="van Eijk R."/>
            <person name="Schleper C."/>
            <person name="Guy L."/>
            <person name="Ettema T.J."/>
        </authorList>
    </citation>
    <scope>NUCLEOTIDE SEQUENCE</scope>
</reference>
<dbReference type="EMBL" id="LAZR01019864">
    <property type="protein sequence ID" value="KKL90964.1"/>
    <property type="molecule type" value="Genomic_DNA"/>
</dbReference>
<keyword evidence="3" id="KW-0326">Glycosidase</keyword>
<dbReference type="PANTHER" id="PTHR40079:SF4">
    <property type="entry name" value="GH26 DOMAIN-CONTAINING PROTEIN-RELATED"/>
    <property type="match status" value="1"/>
</dbReference>
<dbReference type="PRINTS" id="PR00739">
    <property type="entry name" value="GLHYDRLASE26"/>
</dbReference>
<feature type="domain" description="GH26" evidence="4">
    <location>
        <begin position="1"/>
        <end position="273"/>
    </location>
</feature>
<dbReference type="SUPFAM" id="SSF51445">
    <property type="entry name" value="(Trans)glycosidases"/>
    <property type="match status" value="1"/>
</dbReference>
<accession>A0A0F9FX19</accession>
<evidence type="ECO:0000256" key="3">
    <source>
        <dbReference type="ARBA" id="ARBA00023295"/>
    </source>
</evidence>
<evidence type="ECO:0000256" key="1">
    <source>
        <dbReference type="ARBA" id="ARBA00007754"/>
    </source>
</evidence>
<dbReference type="InterPro" id="IPR022790">
    <property type="entry name" value="GH26_dom"/>
</dbReference>
<dbReference type="InterPro" id="IPR017853">
    <property type="entry name" value="GH"/>
</dbReference>
<organism evidence="5">
    <name type="scientific">marine sediment metagenome</name>
    <dbReference type="NCBI Taxonomy" id="412755"/>
    <lineage>
        <taxon>unclassified sequences</taxon>
        <taxon>metagenomes</taxon>
        <taxon>ecological metagenomes</taxon>
    </lineage>
</organism>
<keyword evidence="2" id="KW-0378">Hydrolase</keyword>
<evidence type="ECO:0000259" key="4">
    <source>
        <dbReference type="PROSITE" id="PS51764"/>
    </source>
</evidence>
<proteinExistence type="inferred from homology"/>
<feature type="non-terminal residue" evidence="5">
    <location>
        <position position="1"/>
    </location>
</feature>
<gene>
    <name evidence="5" type="ORF">LCGC14_1899440</name>
</gene>
<protein>
    <recommendedName>
        <fullName evidence="4">GH26 domain-containing protein</fullName>
    </recommendedName>
</protein>
<comment type="caution">
    <text evidence="5">The sequence shown here is derived from an EMBL/GenBank/DDBJ whole genome shotgun (WGS) entry which is preliminary data.</text>
</comment>